<feature type="compositionally biased region" description="Low complexity" evidence="1">
    <location>
        <begin position="180"/>
        <end position="192"/>
    </location>
</feature>
<evidence type="ECO:0000313" key="2">
    <source>
        <dbReference type="EMBL" id="KAA1106862.1"/>
    </source>
</evidence>
<feature type="compositionally biased region" description="Basic residues" evidence="1">
    <location>
        <begin position="52"/>
        <end position="63"/>
    </location>
</feature>
<organism evidence="2 3">
    <name type="scientific">Puccinia graminis f. sp. tritici</name>
    <dbReference type="NCBI Taxonomy" id="56615"/>
    <lineage>
        <taxon>Eukaryota</taxon>
        <taxon>Fungi</taxon>
        <taxon>Dikarya</taxon>
        <taxon>Basidiomycota</taxon>
        <taxon>Pucciniomycotina</taxon>
        <taxon>Pucciniomycetes</taxon>
        <taxon>Pucciniales</taxon>
        <taxon>Pucciniaceae</taxon>
        <taxon>Puccinia</taxon>
    </lineage>
</organism>
<dbReference type="Proteomes" id="UP000325313">
    <property type="component" value="Unassembled WGS sequence"/>
</dbReference>
<feature type="region of interest" description="Disordered" evidence="1">
    <location>
        <begin position="247"/>
        <end position="369"/>
    </location>
</feature>
<feature type="compositionally biased region" description="Polar residues" evidence="1">
    <location>
        <begin position="247"/>
        <end position="266"/>
    </location>
</feature>
<dbReference type="AlphaFoldDB" id="A0A5B0Q136"/>
<feature type="compositionally biased region" description="Low complexity" evidence="1">
    <location>
        <begin position="91"/>
        <end position="103"/>
    </location>
</feature>
<dbReference type="EMBL" id="VDEP01000309">
    <property type="protein sequence ID" value="KAA1106862.1"/>
    <property type="molecule type" value="Genomic_DNA"/>
</dbReference>
<accession>A0A5B0Q136</accession>
<feature type="compositionally biased region" description="Low complexity" evidence="1">
    <location>
        <begin position="65"/>
        <end position="81"/>
    </location>
</feature>
<name>A0A5B0Q136_PUCGR</name>
<feature type="region of interest" description="Disordered" evidence="1">
    <location>
        <begin position="48"/>
        <end position="218"/>
    </location>
</feature>
<feature type="compositionally biased region" description="Basic residues" evidence="1">
    <location>
        <begin position="146"/>
        <end position="157"/>
    </location>
</feature>
<protein>
    <submittedName>
        <fullName evidence="2">Uncharacterized protein</fullName>
    </submittedName>
</protein>
<gene>
    <name evidence="2" type="ORF">PGTUg99_021967</name>
</gene>
<evidence type="ECO:0000256" key="1">
    <source>
        <dbReference type="SAM" id="MobiDB-lite"/>
    </source>
</evidence>
<sequence>MNENFDPYAKNIKRQHLVDFIYLADPHIEMPTAIDTDEMHDIAARYVSKGQHEHHQRSSRPRACKSAASGKVISSASSKSAPRTTLSSNRVSGKATSTVSTKAAAEDIPSKQHSQKKLSARNPETSTTTRSKSSSSNHQSKTPASRPKKPLSSKRVLHQSSNTDSMDEQESGIEDCVKYESASESSESVSSAQPALANKSRVAGKSAAPPNPPENQKFHLITRTSNGLVRTPQATRLRLLPDLTLDSQSTSLTPNPANHSSHSQRTLPAVYPGTYPFDGRRNFPIKNPGTSHSDGRPTSTNNRIVPDSFIRSSDPGHHSHEGATSNRGVTPPRTGSGHNHSHKIAAFNEGANHQTLNRDESKRATSSKFSNPIDQLSAVECMALSNLLNH</sequence>
<feature type="compositionally biased region" description="Low complexity" evidence="1">
    <location>
        <begin position="125"/>
        <end position="142"/>
    </location>
</feature>
<proteinExistence type="predicted"/>
<evidence type="ECO:0000313" key="3">
    <source>
        <dbReference type="Proteomes" id="UP000325313"/>
    </source>
</evidence>
<feature type="compositionally biased region" description="Polar residues" evidence="1">
    <location>
        <begin position="288"/>
        <end position="303"/>
    </location>
</feature>
<comment type="caution">
    <text evidence="2">The sequence shown here is derived from an EMBL/GenBank/DDBJ whole genome shotgun (WGS) entry which is preliminary data.</text>
</comment>
<reference evidence="2 3" key="1">
    <citation type="submission" date="2019-05" db="EMBL/GenBank/DDBJ databases">
        <title>Emergence of the Ug99 lineage of the wheat stem rust pathogen through somatic hybridization.</title>
        <authorList>
            <person name="Li F."/>
            <person name="Upadhyaya N.M."/>
            <person name="Sperschneider J."/>
            <person name="Matny O."/>
            <person name="Nguyen-Phuc H."/>
            <person name="Mago R."/>
            <person name="Raley C."/>
            <person name="Miller M.E."/>
            <person name="Silverstein K.A.T."/>
            <person name="Henningsen E."/>
            <person name="Hirsch C.D."/>
            <person name="Visser B."/>
            <person name="Pretorius Z.A."/>
            <person name="Steffenson B.J."/>
            <person name="Schwessinger B."/>
            <person name="Dodds P.N."/>
            <person name="Figueroa M."/>
        </authorList>
    </citation>
    <scope>NUCLEOTIDE SEQUENCE [LARGE SCALE GENOMIC DNA]</scope>
    <source>
        <strain evidence="2 3">Ug99</strain>
    </source>
</reference>